<evidence type="ECO:0000256" key="12">
    <source>
        <dbReference type="ARBA" id="ARBA00023264"/>
    </source>
</evidence>
<reference evidence="16" key="1">
    <citation type="submission" date="2020-05" db="UniProtKB">
        <authorList>
            <consortium name="EnsemblMetazoa"/>
        </authorList>
    </citation>
    <scope>IDENTIFICATION</scope>
    <source>
        <strain evidence="16">USDA</strain>
    </source>
</reference>
<proteinExistence type="inferred from homology"/>
<dbReference type="KEGG" id="scac:106096258"/>
<feature type="transmembrane region" description="Helical" evidence="15">
    <location>
        <begin position="264"/>
        <end position="287"/>
    </location>
</feature>
<dbReference type="InterPro" id="IPR043130">
    <property type="entry name" value="CDP-OH_PTrfase_TM_dom"/>
</dbReference>
<evidence type="ECO:0000256" key="15">
    <source>
        <dbReference type="SAM" id="Phobius"/>
    </source>
</evidence>
<keyword evidence="10 15" id="KW-0472">Membrane</keyword>
<dbReference type="PANTHER" id="PTHR14269:SF60">
    <property type="entry name" value="CARDIOLIPIN SYNTHASE (CMP-FORMING)"/>
    <property type="match status" value="1"/>
</dbReference>
<evidence type="ECO:0000313" key="16">
    <source>
        <dbReference type="EnsemblMetazoa" id="SCAU002917-PA"/>
    </source>
</evidence>
<evidence type="ECO:0000256" key="14">
    <source>
        <dbReference type="ARBA" id="ARBA00047433"/>
    </source>
</evidence>
<evidence type="ECO:0000256" key="9">
    <source>
        <dbReference type="ARBA" id="ARBA00023128"/>
    </source>
</evidence>
<keyword evidence="8" id="KW-0443">Lipid metabolism</keyword>
<name>A0A1I8NXI9_STOCA</name>
<evidence type="ECO:0000256" key="4">
    <source>
        <dbReference type="ARBA" id="ARBA00022679"/>
    </source>
</evidence>
<comment type="subcellular location">
    <subcellularLocation>
        <location evidence="1">Mitochondrion inner membrane</location>
        <topology evidence="1">Multi-pass membrane protein</topology>
    </subcellularLocation>
</comment>
<dbReference type="GO" id="GO:0043337">
    <property type="term" value="F:cardiolipin synthase (CMP-forming)"/>
    <property type="evidence" value="ECO:0007669"/>
    <property type="project" value="UniProtKB-EC"/>
</dbReference>
<dbReference type="AlphaFoldDB" id="A0A1I8NXI9"/>
<dbReference type="InterPro" id="IPR000462">
    <property type="entry name" value="CDP-OH_P_trans"/>
</dbReference>
<feature type="transmembrane region" description="Helical" evidence="15">
    <location>
        <begin position="195"/>
        <end position="218"/>
    </location>
</feature>
<dbReference type="STRING" id="35570.A0A1I8NXI9"/>
<dbReference type="VEuPathDB" id="VectorBase:SCAU002917"/>
<sequence length="377" mass="42830">MLPVTIFRQVARQRCGHKYLTEMAATHVTTAHMPLNSVINCLNRHAAATGFIRISFLDVNQYRNWDVATLRMYADRKKHLIHMRTLKGRDMLQDVLDKKRESFIERKNVIAEDIRDAIDKQRESFLERKNVIAEDIREARESFIERKNVITEDIREARHKVQQRVREKMEEVIERENIMTIPNMLTMGRMFLSPYIGYVIVDGNFQMAISLLVVAGISDLLDGQIARRWPSQASKAGSFLDPAADKVLMSCLVISMGYCDLLPLWLAGLILSRDVFLIAAGFIIRYISLPPPRTFSRYFDATHVTAQLEPTLISKINTGVQLSAVGISLGAPIWGYLDHTALQGLWYLTGATTIAAALSYILDKNTFKIISQSGRKS</sequence>
<evidence type="ECO:0000256" key="3">
    <source>
        <dbReference type="ARBA" id="ARBA00022516"/>
    </source>
</evidence>
<dbReference type="Gene3D" id="1.20.120.1760">
    <property type="match status" value="1"/>
</dbReference>
<keyword evidence="7 15" id="KW-1133">Transmembrane helix</keyword>
<dbReference type="PANTHER" id="PTHR14269">
    <property type="entry name" value="CDP-DIACYLGLYCEROL--GLYCEROL-3-PHOSPHATE 3-PHOSPHATIDYLTRANSFERASE-RELATED"/>
    <property type="match status" value="1"/>
</dbReference>
<evidence type="ECO:0000256" key="6">
    <source>
        <dbReference type="ARBA" id="ARBA00022792"/>
    </source>
</evidence>
<dbReference type="GO" id="GO:0005743">
    <property type="term" value="C:mitochondrial inner membrane"/>
    <property type="evidence" value="ECO:0007669"/>
    <property type="project" value="UniProtKB-SubCell"/>
</dbReference>
<dbReference type="FunFam" id="1.20.120.1760:FF:000005">
    <property type="entry name" value="Cardiolipin synthase 1"/>
    <property type="match status" value="1"/>
</dbReference>
<evidence type="ECO:0000256" key="2">
    <source>
        <dbReference type="ARBA" id="ARBA00010441"/>
    </source>
</evidence>
<dbReference type="OrthoDB" id="10020554at2759"/>
<keyword evidence="12" id="KW-1208">Phospholipid metabolism</keyword>
<dbReference type="Proteomes" id="UP000095300">
    <property type="component" value="Unassembled WGS sequence"/>
</dbReference>
<gene>
    <name evidence="16" type="primary">106096258</name>
</gene>
<evidence type="ECO:0000256" key="5">
    <source>
        <dbReference type="ARBA" id="ARBA00022692"/>
    </source>
</evidence>
<keyword evidence="17" id="KW-1185">Reference proteome</keyword>
<evidence type="ECO:0000256" key="13">
    <source>
        <dbReference type="ARBA" id="ARBA00039001"/>
    </source>
</evidence>
<protein>
    <recommendedName>
        <fullName evidence="13">cardiolipin synthase (CMP-forming)</fullName>
        <ecNumber evidence="13">2.7.8.41</ecNumber>
    </recommendedName>
</protein>
<keyword evidence="11" id="KW-0594">Phospholipid biosynthesis</keyword>
<dbReference type="Pfam" id="PF01066">
    <property type="entry name" value="CDP-OH_P_transf"/>
    <property type="match status" value="1"/>
</dbReference>
<keyword evidence="4" id="KW-0808">Transferase</keyword>
<feature type="transmembrane region" description="Helical" evidence="15">
    <location>
        <begin position="343"/>
        <end position="362"/>
    </location>
</feature>
<organism evidence="16 17">
    <name type="scientific">Stomoxys calcitrans</name>
    <name type="common">Stable fly</name>
    <name type="synonym">Conops calcitrans</name>
    <dbReference type="NCBI Taxonomy" id="35570"/>
    <lineage>
        <taxon>Eukaryota</taxon>
        <taxon>Metazoa</taxon>
        <taxon>Ecdysozoa</taxon>
        <taxon>Arthropoda</taxon>
        <taxon>Hexapoda</taxon>
        <taxon>Insecta</taxon>
        <taxon>Pterygota</taxon>
        <taxon>Neoptera</taxon>
        <taxon>Endopterygota</taxon>
        <taxon>Diptera</taxon>
        <taxon>Brachycera</taxon>
        <taxon>Muscomorpha</taxon>
        <taxon>Muscoidea</taxon>
        <taxon>Muscidae</taxon>
        <taxon>Stomoxys</taxon>
    </lineage>
</organism>
<evidence type="ECO:0000256" key="1">
    <source>
        <dbReference type="ARBA" id="ARBA00004448"/>
    </source>
</evidence>
<evidence type="ECO:0000256" key="8">
    <source>
        <dbReference type="ARBA" id="ARBA00023098"/>
    </source>
</evidence>
<evidence type="ECO:0000256" key="11">
    <source>
        <dbReference type="ARBA" id="ARBA00023209"/>
    </source>
</evidence>
<dbReference type="EnsemblMetazoa" id="SCAU002917-RA">
    <property type="protein sequence ID" value="SCAU002917-PA"/>
    <property type="gene ID" value="SCAU002917"/>
</dbReference>
<keyword evidence="6" id="KW-0999">Mitochondrion inner membrane</keyword>
<comment type="catalytic activity">
    <reaction evidence="14">
        <text>a CDP-1,2-diacyl-sn-glycerol + a 1,2-diacyl-sn-glycero-3-phospho-(1'-sn-glycerol) = a cardiolipin + CMP + H(+)</text>
        <dbReference type="Rhea" id="RHEA:32931"/>
        <dbReference type="ChEBI" id="CHEBI:15378"/>
        <dbReference type="ChEBI" id="CHEBI:58332"/>
        <dbReference type="ChEBI" id="CHEBI:60377"/>
        <dbReference type="ChEBI" id="CHEBI:62237"/>
        <dbReference type="ChEBI" id="CHEBI:64716"/>
        <dbReference type="EC" id="2.7.8.41"/>
    </reaction>
</comment>
<comment type="similarity">
    <text evidence="2">Belongs to the CDP-alcohol phosphatidyltransferase class-I family.</text>
</comment>
<dbReference type="InterPro" id="IPR050324">
    <property type="entry name" value="CDP-alcohol_PTase-I"/>
</dbReference>
<dbReference type="EC" id="2.7.8.41" evidence="13"/>
<evidence type="ECO:0000256" key="7">
    <source>
        <dbReference type="ARBA" id="ARBA00022989"/>
    </source>
</evidence>
<accession>A0A1I8NXI9</accession>
<dbReference type="GO" id="GO:0032049">
    <property type="term" value="P:cardiolipin biosynthetic process"/>
    <property type="evidence" value="ECO:0007669"/>
    <property type="project" value="TreeGrafter"/>
</dbReference>
<keyword evidence="5 15" id="KW-0812">Transmembrane</keyword>
<evidence type="ECO:0000313" key="17">
    <source>
        <dbReference type="Proteomes" id="UP000095300"/>
    </source>
</evidence>
<evidence type="ECO:0000256" key="10">
    <source>
        <dbReference type="ARBA" id="ARBA00023136"/>
    </source>
</evidence>
<keyword evidence="9" id="KW-0496">Mitochondrion</keyword>
<keyword evidence="3" id="KW-0444">Lipid biosynthesis</keyword>